<feature type="region of interest" description="Disordered" evidence="1">
    <location>
        <begin position="367"/>
        <end position="474"/>
    </location>
</feature>
<comment type="caution">
    <text evidence="2">The sequence shown here is derived from an EMBL/GenBank/DDBJ whole genome shotgun (WGS) entry which is preliminary data.</text>
</comment>
<keyword evidence="3" id="KW-1185">Reference proteome</keyword>
<feature type="region of interest" description="Disordered" evidence="1">
    <location>
        <begin position="144"/>
        <end position="171"/>
    </location>
</feature>
<dbReference type="OrthoDB" id="4630416at2759"/>
<organism evidence="2 3">
    <name type="scientific">Karstenula rhodostoma CBS 690.94</name>
    <dbReference type="NCBI Taxonomy" id="1392251"/>
    <lineage>
        <taxon>Eukaryota</taxon>
        <taxon>Fungi</taxon>
        <taxon>Dikarya</taxon>
        <taxon>Ascomycota</taxon>
        <taxon>Pezizomycotina</taxon>
        <taxon>Dothideomycetes</taxon>
        <taxon>Pleosporomycetidae</taxon>
        <taxon>Pleosporales</taxon>
        <taxon>Massarineae</taxon>
        <taxon>Didymosphaeriaceae</taxon>
        <taxon>Karstenula</taxon>
    </lineage>
</organism>
<gene>
    <name evidence="2" type="ORF">P171DRAFT_439042</name>
</gene>
<evidence type="ECO:0000256" key="1">
    <source>
        <dbReference type="SAM" id="MobiDB-lite"/>
    </source>
</evidence>
<name>A0A9P4UIJ9_9PLEO</name>
<evidence type="ECO:0000313" key="2">
    <source>
        <dbReference type="EMBL" id="KAF2450382.1"/>
    </source>
</evidence>
<proteinExistence type="predicted"/>
<reference evidence="2" key="1">
    <citation type="journal article" date="2020" name="Stud. Mycol.">
        <title>101 Dothideomycetes genomes: a test case for predicting lifestyles and emergence of pathogens.</title>
        <authorList>
            <person name="Haridas S."/>
            <person name="Albert R."/>
            <person name="Binder M."/>
            <person name="Bloem J."/>
            <person name="Labutti K."/>
            <person name="Salamov A."/>
            <person name="Andreopoulos B."/>
            <person name="Baker S."/>
            <person name="Barry K."/>
            <person name="Bills G."/>
            <person name="Bluhm B."/>
            <person name="Cannon C."/>
            <person name="Castanera R."/>
            <person name="Culley D."/>
            <person name="Daum C."/>
            <person name="Ezra D."/>
            <person name="Gonzalez J."/>
            <person name="Henrissat B."/>
            <person name="Kuo A."/>
            <person name="Liang C."/>
            <person name="Lipzen A."/>
            <person name="Lutzoni F."/>
            <person name="Magnuson J."/>
            <person name="Mondo S."/>
            <person name="Nolan M."/>
            <person name="Ohm R."/>
            <person name="Pangilinan J."/>
            <person name="Park H.-J."/>
            <person name="Ramirez L."/>
            <person name="Alfaro M."/>
            <person name="Sun H."/>
            <person name="Tritt A."/>
            <person name="Yoshinaga Y."/>
            <person name="Zwiers L.-H."/>
            <person name="Turgeon B."/>
            <person name="Goodwin S."/>
            <person name="Spatafora J."/>
            <person name="Crous P."/>
            <person name="Grigoriev I."/>
        </authorList>
    </citation>
    <scope>NUCLEOTIDE SEQUENCE</scope>
    <source>
        <strain evidence="2">CBS 690.94</strain>
    </source>
</reference>
<feature type="compositionally biased region" description="Basic and acidic residues" evidence="1">
    <location>
        <begin position="101"/>
        <end position="116"/>
    </location>
</feature>
<sequence length="531" mass="59099">MGSIFNTNGVPHLNTPNSCSPIRYQEQVVLPQAAKISSDANNTVEATQEPACTEDYETVHKRILEYDKKLFDYYRESGKRLDKIQEELDELSIYLGLCRESDSDSDSGDKPADTGRLEPLPSSDCTSTELVCLADCYNPPSYKSCQEEDTDRNSDPAAEKPPRTWSGPGPHTTSPLDTFFNHYFLSDRSKRNIWIPSRKKTKNPIILYGATDINAIHTTAKRIKGLHTCSAGAPPNRAVVLGWDRHAVWLRASELAASSYSEDARRYIFDTAQKFAKAMQGQRVGLRLNKAENWTDNASEGVLDQFQGSYLVRWRDVGGGWDVRAVLGLEIGMGPRRDILEATLRFHGAEEKMLLAHKEKTLNAYLDGSLRDKEEDRDDKGEDKGENNSRKGGNNDTEKAGDAQGESVGNDKDEMADSNDAASSGDYKTEPADDEHENPSQHPDLGTMENPIRSTPPFAVSQDSQNPPRGTMGNPHEFVFIAELCYRVVGRSTEGCRGRIHWTADQTFTSFTGDGILPYLSGRVEMEGWEV</sequence>
<dbReference type="Proteomes" id="UP000799764">
    <property type="component" value="Unassembled WGS sequence"/>
</dbReference>
<accession>A0A9P4UIJ9</accession>
<feature type="compositionally biased region" description="Basic and acidic residues" evidence="1">
    <location>
        <begin position="151"/>
        <end position="162"/>
    </location>
</feature>
<feature type="compositionally biased region" description="Basic and acidic residues" evidence="1">
    <location>
        <begin position="369"/>
        <end position="389"/>
    </location>
</feature>
<dbReference type="AlphaFoldDB" id="A0A9P4UIJ9"/>
<feature type="region of interest" description="Disordered" evidence="1">
    <location>
        <begin position="101"/>
        <end position="124"/>
    </location>
</feature>
<protein>
    <submittedName>
        <fullName evidence="2">Uncharacterized protein</fullName>
    </submittedName>
</protein>
<evidence type="ECO:0000313" key="3">
    <source>
        <dbReference type="Proteomes" id="UP000799764"/>
    </source>
</evidence>
<dbReference type="EMBL" id="MU001493">
    <property type="protein sequence ID" value="KAF2450382.1"/>
    <property type="molecule type" value="Genomic_DNA"/>
</dbReference>